<proteinExistence type="predicted"/>
<name>A0A0V0GYM3_SOLCH</name>
<sequence length="99" mass="11451">MLNRVTSSNTKFLSYDGIAQLVKTVLFSIQTFWAQIFSLCKKIIYAIESIRRKFLWTGNVEASRKPFIAWEKLCWPKASGGMYFLDVFTWNNAAIGKML</sequence>
<accession>A0A0V0GYM3</accession>
<dbReference type="PANTHER" id="PTHR33116:SF66">
    <property type="entry name" value="REVERSE TRANSCRIPTASE ZINC-BINDING DOMAIN-CONTAINING PROTEIN"/>
    <property type="match status" value="1"/>
</dbReference>
<evidence type="ECO:0000313" key="1">
    <source>
        <dbReference type="EMBL" id="JAP13198.1"/>
    </source>
</evidence>
<dbReference type="EMBL" id="GEDG01028406">
    <property type="protein sequence ID" value="JAP13198.1"/>
    <property type="molecule type" value="Transcribed_RNA"/>
</dbReference>
<dbReference type="AlphaFoldDB" id="A0A0V0GYM3"/>
<protein>
    <submittedName>
        <fullName evidence="1">Putative ovule protein</fullName>
    </submittedName>
</protein>
<organism evidence="1">
    <name type="scientific">Solanum chacoense</name>
    <name type="common">Chaco potato</name>
    <dbReference type="NCBI Taxonomy" id="4108"/>
    <lineage>
        <taxon>Eukaryota</taxon>
        <taxon>Viridiplantae</taxon>
        <taxon>Streptophyta</taxon>
        <taxon>Embryophyta</taxon>
        <taxon>Tracheophyta</taxon>
        <taxon>Spermatophyta</taxon>
        <taxon>Magnoliopsida</taxon>
        <taxon>eudicotyledons</taxon>
        <taxon>Gunneridae</taxon>
        <taxon>Pentapetalae</taxon>
        <taxon>asterids</taxon>
        <taxon>lamiids</taxon>
        <taxon>Solanales</taxon>
        <taxon>Solanaceae</taxon>
        <taxon>Solanoideae</taxon>
        <taxon>Solaneae</taxon>
        <taxon>Solanum</taxon>
    </lineage>
</organism>
<dbReference type="PANTHER" id="PTHR33116">
    <property type="entry name" value="REVERSE TRANSCRIPTASE ZINC-BINDING DOMAIN-CONTAINING PROTEIN-RELATED-RELATED"/>
    <property type="match status" value="1"/>
</dbReference>
<reference evidence="1" key="1">
    <citation type="submission" date="2015-12" db="EMBL/GenBank/DDBJ databases">
        <title>Gene expression during late stages of embryo sac development: a critical building block for successful pollen-pistil interactions.</title>
        <authorList>
            <person name="Liu Y."/>
            <person name="Joly V."/>
            <person name="Sabar M."/>
            <person name="Matton D.P."/>
        </authorList>
    </citation>
    <scope>NUCLEOTIDE SEQUENCE</scope>
</reference>